<dbReference type="STRING" id="511.UZ73_12190"/>
<comment type="similarity">
    <text evidence="2">Belongs to the chromate ion transporter (CHR) (TC 2.A.51) family.</text>
</comment>
<dbReference type="InterPro" id="IPR052518">
    <property type="entry name" value="CHR_Transporter"/>
</dbReference>
<dbReference type="EMBL" id="CP096916">
    <property type="protein sequence ID" value="WBM37949.1"/>
    <property type="molecule type" value="Genomic_DNA"/>
</dbReference>
<reference evidence="9 11" key="3">
    <citation type="submission" date="2022-05" db="EMBL/GenBank/DDBJ databases">
        <title>Complete sequence of strain NY11312.</title>
        <authorList>
            <person name="Zhou D."/>
        </authorList>
    </citation>
    <scope>NUCLEOTIDE SEQUENCE [LARGE SCALE GENOMIC DNA]</scope>
    <source>
        <strain evidence="9 11">NY11312</strain>
    </source>
</reference>
<proteinExistence type="inferred from homology"/>
<gene>
    <name evidence="8" type="ORF">DF183_12770</name>
    <name evidence="9" type="ORF">M2J83_19490</name>
</gene>
<dbReference type="OrthoDB" id="8969999at2"/>
<accession>A0A2U2BJ56</accession>
<evidence type="ECO:0000256" key="3">
    <source>
        <dbReference type="ARBA" id="ARBA00022475"/>
    </source>
</evidence>
<reference evidence="8 10" key="2">
    <citation type="submission" date="2018-05" db="EMBL/GenBank/DDBJ databases">
        <authorList>
            <person name="Lanie J.A."/>
            <person name="Ng W.-L."/>
            <person name="Kazmierczak K.M."/>
            <person name="Andrzejewski T.M."/>
            <person name="Davidsen T.M."/>
            <person name="Wayne K.J."/>
            <person name="Tettelin H."/>
            <person name="Glass J.I."/>
            <person name="Rusch D."/>
            <person name="Podicherti R."/>
            <person name="Tsui H.-C.T."/>
            <person name="Winkler M.E."/>
        </authorList>
    </citation>
    <scope>NUCLEOTIDE SEQUENCE [LARGE SCALE GENOMIC DNA]</scope>
    <source>
        <strain evidence="8 10">YBY</strain>
    </source>
</reference>
<reference evidence="8 10" key="1">
    <citation type="submission" date="2018-05" db="EMBL/GenBank/DDBJ databases">
        <title>Genome Sequence of an Efficient Indole-Degrading Bacterium, Alcaligenes sp.YBY.</title>
        <authorList>
            <person name="Yang B."/>
        </authorList>
    </citation>
    <scope>NUCLEOTIDE SEQUENCE [LARGE SCALE GENOMIC DNA]</scope>
    <source>
        <strain evidence="8 10">YBY</strain>
    </source>
</reference>
<evidence type="ECO:0000256" key="4">
    <source>
        <dbReference type="ARBA" id="ARBA00022692"/>
    </source>
</evidence>
<protein>
    <submittedName>
        <fullName evidence="8">Chromate transporter</fullName>
    </submittedName>
</protein>
<evidence type="ECO:0000256" key="7">
    <source>
        <dbReference type="SAM" id="Phobius"/>
    </source>
</evidence>
<keyword evidence="6 7" id="KW-0472">Membrane</keyword>
<dbReference type="GO" id="GO:0015109">
    <property type="term" value="F:chromate transmembrane transporter activity"/>
    <property type="evidence" value="ECO:0007669"/>
    <property type="project" value="InterPro"/>
</dbReference>
<evidence type="ECO:0000313" key="10">
    <source>
        <dbReference type="Proteomes" id="UP000245216"/>
    </source>
</evidence>
<evidence type="ECO:0000256" key="5">
    <source>
        <dbReference type="ARBA" id="ARBA00022989"/>
    </source>
</evidence>
<feature type="transmembrane region" description="Helical" evidence="7">
    <location>
        <begin position="82"/>
        <end position="103"/>
    </location>
</feature>
<evidence type="ECO:0000256" key="2">
    <source>
        <dbReference type="ARBA" id="ARBA00005262"/>
    </source>
</evidence>
<dbReference type="EMBL" id="QEXO01000003">
    <property type="protein sequence ID" value="PWE14022.1"/>
    <property type="molecule type" value="Genomic_DNA"/>
</dbReference>
<feature type="transmembrane region" description="Helical" evidence="7">
    <location>
        <begin position="164"/>
        <end position="181"/>
    </location>
</feature>
<keyword evidence="4 7" id="KW-0812">Transmembrane</keyword>
<dbReference type="PANTHER" id="PTHR43663:SF1">
    <property type="entry name" value="CHROMATE TRANSPORTER"/>
    <property type="match status" value="1"/>
</dbReference>
<dbReference type="PANTHER" id="PTHR43663">
    <property type="entry name" value="CHROMATE TRANSPORT PROTEIN-RELATED"/>
    <property type="match status" value="1"/>
</dbReference>
<evidence type="ECO:0000256" key="6">
    <source>
        <dbReference type="ARBA" id="ARBA00023136"/>
    </source>
</evidence>
<keyword evidence="11" id="KW-1185">Reference proteome</keyword>
<feature type="transmembrane region" description="Helical" evidence="7">
    <location>
        <begin position="56"/>
        <end position="75"/>
    </location>
</feature>
<keyword evidence="5 7" id="KW-1133">Transmembrane helix</keyword>
<dbReference type="RefSeq" id="WP_026483647.1">
    <property type="nucleotide sequence ID" value="NZ_CAXOJJ010000048.1"/>
</dbReference>
<dbReference type="Proteomes" id="UP000245216">
    <property type="component" value="Unassembled WGS sequence"/>
</dbReference>
<keyword evidence="3" id="KW-1003">Cell membrane</keyword>
<evidence type="ECO:0000313" key="9">
    <source>
        <dbReference type="EMBL" id="WBM37949.1"/>
    </source>
</evidence>
<evidence type="ECO:0000313" key="8">
    <source>
        <dbReference type="EMBL" id="PWE14022.1"/>
    </source>
</evidence>
<feature type="transmembrane region" description="Helical" evidence="7">
    <location>
        <begin position="109"/>
        <end position="128"/>
    </location>
</feature>
<name>A0A2U2BJ56_ALCFA</name>
<sequence length="191" mass="20167">MTRSQEAAPLSLSALFLIFARIGLTSFGGGLSGWLMREFVVQRRLMSQADFLSGLALSQALPGINVVNLSIWIGYRLLAGPGALVATLGMVLPPLLLAIFMLIGLEQLTGSTLVPQVMAGIAAAAIGLSLEMGVRSARSAATGIVPIAIMLAVFVGIFVMEWSLIPVILICAPLSVWYAWLQLGDKAVEQS</sequence>
<feature type="transmembrane region" description="Helical" evidence="7">
    <location>
        <begin position="140"/>
        <end position="158"/>
    </location>
</feature>
<dbReference type="Pfam" id="PF02417">
    <property type="entry name" value="Chromate_transp"/>
    <property type="match status" value="1"/>
</dbReference>
<dbReference type="GO" id="GO:0005886">
    <property type="term" value="C:plasma membrane"/>
    <property type="evidence" value="ECO:0007669"/>
    <property type="project" value="UniProtKB-SubCell"/>
</dbReference>
<organism evidence="8 10">
    <name type="scientific">Alcaligenes faecalis</name>
    <dbReference type="NCBI Taxonomy" id="511"/>
    <lineage>
        <taxon>Bacteria</taxon>
        <taxon>Pseudomonadati</taxon>
        <taxon>Pseudomonadota</taxon>
        <taxon>Betaproteobacteria</taxon>
        <taxon>Burkholderiales</taxon>
        <taxon>Alcaligenaceae</taxon>
        <taxon>Alcaligenes</taxon>
    </lineage>
</organism>
<comment type="subcellular location">
    <subcellularLocation>
        <location evidence="1">Cell membrane</location>
        <topology evidence="1">Multi-pass membrane protein</topology>
    </subcellularLocation>
</comment>
<feature type="transmembrane region" description="Helical" evidence="7">
    <location>
        <begin position="12"/>
        <end position="36"/>
    </location>
</feature>
<dbReference type="Proteomes" id="UP001211866">
    <property type="component" value="Chromosome"/>
</dbReference>
<evidence type="ECO:0000313" key="11">
    <source>
        <dbReference type="Proteomes" id="UP001211866"/>
    </source>
</evidence>
<evidence type="ECO:0000256" key="1">
    <source>
        <dbReference type="ARBA" id="ARBA00004651"/>
    </source>
</evidence>
<dbReference type="AlphaFoldDB" id="A0A2U2BJ56"/>
<dbReference type="InterPro" id="IPR003370">
    <property type="entry name" value="Chromate_transpt"/>
</dbReference>